<keyword evidence="2" id="KW-0119">Carbohydrate metabolism</keyword>
<keyword evidence="4" id="KW-1185">Reference proteome</keyword>
<organism evidence="3 4">
    <name type="scientific">Anaerobaca lacustris</name>
    <dbReference type="NCBI Taxonomy" id="3044600"/>
    <lineage>
        <taxon>Bacteria</taxon>
        <taxon>Pseudomonadati</taxon>
        <taxon>Planctomycetota</taxon>
        <taxon>Phycisphaerae</taxon>
        <taxon>Sedimentisphaerales</taxon>
        <taxon>Anaerobacaceae</taxon>
        <taxon>Anaerobaca</taxon>
    </lineage>
</organism>
<dbReference type="PANTHER" id="PTHR36120:SF1">
    <property type="entry name" value="L-FUCOSE ISOMERASE C-TERMINAL DOMAIN-CONTAINING PROTEIN"/>
    <property type="match status" value="1"/>
</dbReference>
<keyword evidence="1" id="KW-0413">Isomerase</keyword>
<evidence type="ECO:0000313" key="4">
    <source>
        <dbReference type="Proteomes" id="UP001431776"/>
    </source>
</evidence>
<comment type="caution">
    <text evidence="3">The sequence shown here is derived from an EMBL/GenBank/DDBJ whole genome shotgun (WGS) entry which is preliminary data.</text>
</comment>
<dbReference type="GO" id="GO:0016861">
    <property type="term" value="F:intramolecular oxidoreductase activity, interconverting aldoses and ketoses"/>
    <property type="evidence" value="ECO:0007669"/>
    <property type="project" value="InterPro"/>
</dbReference>
<dbReference type="EMBL" id="JASCXX010000021">
    <property type="protein sequence ID" value="MDI6450488.1"/>
    <property type="molecule type" value="Genomic_DNA"/>
</dbReference>
<evidence type="ECO:0000256" key="2">
    <source>
        <dbReference type="ARBA" id="ARBA00023277"/>
    </source>
</evidence>
<dbReference type="AlphaFoldDB" id="A0AAW6TXN1"/>
<reference evidence="3" key="1">
    <citation type="submission" date="2023-05" db="EMBL/GenBank/DDBJ databases">
        <title>Anaerotaeda fermentans gen. nov., sp. nov., a novel anaerobic planctomycete of the new family within the order Sedimentisphaerales isolated from Taman Peninsula, Russia.</title>
        <authorList>
            <person name="Khomyakova M.A."/>
            <person name="Merkel A.Y."/>
            <person name="Slobodkin A.I."/>
        </authorList>
    </citation>
    <scope>NUCLEOTIDE SEQUENCE</scope>
    <source>
        <strain evidence="3">M17dextr</strain>
    </source>
</reference>
<protein>
    <recommendedName>
        <fullName evidence="5">Fucose isomerase</fullName>
    </recommendedName>
</protein>
<gene>
    <name evidence="3" type="ORF">QJ522_15615</name>
</gene>
<dbReference type="PANTHER" id="PTHR36120">
    <property type="entry name" value="FUCOSE ISOMERASE"/>
    <property type="match status" value="1"/>
</dbReference>
<evidence type="ECO:0008006" key="5">
    <source>
        <dbReference type="Google" id="ProtNLM"/>
    </source>
</evidence>
<dbReference type="Proteomes" id="UP001431776">
    <property type="component" value="Unassembled WGS sequence"/>
</dbReference>
<accession>A0AAW6TXN1</accession>
<dbReference type="GO" id="GO:0005996">
    <property type="term" value="P:monosaccharide metabolic process"/>
    <property type="evidence" value="ECO:0007669"/>
    <property type="project" value="InterPro"/>
</dbReference>
<dbReference type="InterPro" id="IPR009015">
    <property type="entry name" value="Fucose_isomerase_N/cen_sf"/>
</dbReference>
<evidence type="ECO:0000313" key="3">
    <source>
        <dbReference type="EMBL" id="MDI6450488.1"/>
    </source>
</evidence>
<evidence type="ECO:0000256" key="1">
    <source>
        <dbReference type="ARBA" id="ARBA00023235"/>
    </source>
</evidence>
<name>A0AAW6TXN1_9BACT</name>
<dbReference type="SUPFAM" id="SSF53743">
    <property type="entry name" value="FucI/AraA N-terminal and middle domains"/>
    <property type="match status" value="1"/>
</dbReference>
<dbReference type="GO" id="GO:0005737">
    <property type="term" value="C:cytoplasm"/>
    <property type="evidence" value="ECO:0007669"/>
    <property type="project" value="InterPro"/>
</dbReference>
<proteinExistence type="predicted"/>
<sequence>MVHRKPPKSDRSIAPHGCCPLLGRRQFLADAGKVGGAVFAFTTGLFQWSARKVLGAPMVPGGGQKKPRIIVGFARPDIERFFVAPGAGYPLAENQHLYTNLLTEAAKDLDIVLDIEHAPLENAETVDAFLKQKADRAHGALLVHMGTRRNPEIRRFLDARPNELPTIVYGPQGTRTWMIDSAPRCFIGTTDNVHWLAMALRTLKAQWQMANTRLAVIEGTQDRQETLDPLGVVIHRMPLEWLRQAMRDAEGSEEAREIAALCIERAREIVEPSEEDILKAARNYVANRRLMEETGVHAVTTDCLGLVREGDGSLVQCLAYCLLLDEGTCGACEKDIYPALALMLSSYLLGRPGFMSNPGIHTVTNKYCQYHCQVPTRMDGFDKPPHPYRIRPHHETQQGVTLQIDFRENQPATLLRFLSSGTLGVDTGVIRRSMRPEHHEDGIGGCQNGFTMTVDGVDDVRHVNILTHPVMVYGTHRQALRAWCEVAGITLQRLLL</sequence>
<dbReference type="RefSeq" id="WP_349245898.1">
    <property type="nucleotide sequence ID" value="NZ_JASCXX010000021.1"/>
</dbReference>